<accession>A0A0U5GRB6</accession>
<dbReference type="EMBL" id="CDMC01000002">
    <property type="protein sequence ID" value="CEN59575.1"/>
    <property type="molecule type" value="Genomic_DNA"/>
</dbReference>
<evidence type="ECO:0000313" key="1">
    <source>
        <dbReference type="EMBL" id="CEN59575.1"/>
    </source>
</evidence>
<dbReference type="AlphaFoldDB" id="A0A0U5GRB6"/>
<sequence length="189" mass="21607">MALDYHPPFLAIVKTQAWSLEERVTILVAYQQGHFRITRFTNNNQQADFPTNTCTWSDVLTYPGIRPLKTSQTARGRLTSKPQADEVSGWGTISVYHGPLHQIIAFRSCDPEHSLLAVWATLYFESSLLYVESRGCFWARCSIHPEYLLYARLSLFEMNHHPQASTGLPPRNFTAQPHSQRTIPTVLLF</sequence>
<reference evidence="2" key="1">
    <citation type="journal article" date="2016" name="Genome Announc.">
        <title>Draft genome sequences of fungus Aspergillus calidoustus.</title>
        <authorList>
            <person name="Horn F."/>
            <person name="Linde J."/>
            <person name="Mattern D.J."/>
            <person name="Walther G."/>
            <person name="Guthke R."/>
            <person name="Scherlach K."/>
            <person name="Martin K."/>
            <person name="Brakhage A.A."/>
            <person name="Petzke L."/>
            <person name="Valiante V."/>
        </authorList>
    </citation>
    <scope>NUCLEOTIDE SEQUENCE [LARGE SCALE GENOMIC DNA]</scope>
    <source>
        <strain evidence="2">SF006504</strain>
    </source>
</reference>
<name>A0A0U5GRB6_ASPCI</name>
<evidence type="ECO:0000313" key="2">
    <source>
        <dbReference type="Proteomes" id="UP000054771"/>
    </source>
</evidence>
<gene>
    <name evidence="1" type="ORF">ASPCAL02020</name>
</gene>
<protein>
    <submittedName>
        <fullName evidence="1">Uncharacterized protein</fullName>
    </submittedName>
</protein>
<keyword evidence="2" id="KW-1185">Reference proteome</keyword>
<organism evidence="1 2">
    <name type="scientific">Aspergillus calidoustus</name>
    <dbReference type="NCBI Taxonomy" id="454130"/>
    <lineage>
        <taxon>Eukaryota</taxon>
        <taxon>Fungi</taxon>
        <taxon>Dikarya</taxon>
        <taxon>Ascomycota</taxon>
        <taxon>Pezizomycotina</taxon>
        <taxon>Eurotiomycetes</taxon>
        <taxon>Eurotiomycetidae</taxon>
        <taxon>Eurotiales</taxon>
        <taxon>Aspergillaceae</taxon>
        <taxon>Aspergillus</taxon>
        <taxon>Aspergillus subgen. Nidulantes</taxon>
    </lineage>
</organism>
<dbReference type="Proteomes" id="UP000054771">
    <property type="component" value="Unassembled WGS sequence"/>
</dbReference>
<proteinExistence type="predicted"/>